<protein>
    <submittedName>
        <fullName evidence="3">Uncharacterized protein</fullName>
    </submittedName>
</protein>
<reference evidence="2 5" key="1">
    <citation type="submission" date="2016-04" db="EMBL/GenBank/DDBJ databases">
        <title>Genome analyses suggest a sexual origin of heterokaryosis in a supposedly ancient asexual fungus.</title>
        <authorList>
            <person name="Ropars J."/>
            <person name="Sedzielewska K."/>
            <person name="Noel J."/>
            <person name="Charron P."/>
            <person name="Farinelli L."/>
            <person name="Marton T."/>
            <person name="Kruger M."/>
            <person name="Pelin A."/>
            <person name="Brachmann A."/>
            <person name="Corradi N."/>
        </authorList>
    </citation>
    <scope>NUCLEOTIDE SEQUENCE [LARGE SCALE GENOMIC DNA]</scope>
    <source>
        <strain evidence="2 5">A5</strain>
    </source>
</reference>
<organism evidence="3 4">
    <name type="scientific">Rhizophagus irregularis</name>
    <dbReference type="NCBI Taxonomy" id="588596"/>
    <lineage>
        <taxon>Eukaryota</taxon>
        <taxon>Fungi</taxon>
        <taxon>Fungi incertae sedis</taxon>
        <taxon>Mucoromycota</taxon>
        <taxon>Glomeromycotina</taxon>
        <taxon>Glomeromycetes</taxon>
        <taxon>Glomerales</taxon>
        <taxon>Glomeraceae</taxon>
        <taxon>Rhizophagus</taxon>
    </lineage>
</organism>
<dbReference type="Proteomes" id="UP000684084">
    <property type="component" value="Unassembled WGS sequence"/>
</dbReference>
<name>A0A2I1EWZ7_9GLOM</name>
<evidence type="ECO:0000313" key="3">
    <source>
        <dbReference type="EMBL" id="PKC61477.1"/>
    </source>
</evidence>
<accession>A0A2I1EWZ7</accession>
<dbReference type="Proteomes" id="UP000232722">
    <property type="component" value="Unassembled WGS sequence"/>
</dbReference>
<evidence type="ECO:0000313" key="5">
    <source>
        <dbReference type="Proteomes" id="UP000232722"/>
    </source>
</evidence>
<reference evidence="3 4" key="4">
    <citation type="submission" date="2017-10" db="EMBL/GenBank/DDBJ databases">
        <title>Genome analyses suggest a sexual origin of heterokaryosis in a supposedly ancient asexual fungus.</title>
        <authorList>
            <person name="Corradi N."/>
            <person name="Sedzielewska K."/>
            <person name="Noel J."/>
            <person name="Charron P."/>
            <person name="Farinelli L."/>
            <person name="Marton T."/>
            <person name="Kruger M."/>
            <person name="Pelin A."/>
            <person name="Brachmann A."/>
            <person name="Corradi N."/>
        </authorList>
    </citation>
    <scope>NUCLEOTIDE SEQUENCE [LARGE SCALE GENOMIC DNA]</scope>
    <source>
        <strain evidence="3 4">A1</strain>
    </source>
</reference>
<dbReference type="EMBL" id="LLXJ01000871">
    <property type="protein sequence ID" value="PKC05497.1"/>
    <property type="molecule type" value="Genomic_DNA"/>
</dbReference>
<evidence type="ECO:0000313" key="2">
    <source>
        <dbReference type="EMBL" id="PKC05497.1"/>
    </source>
</evidence>
<evidence type="ECO:0000313" key="1">
    <source>
        <dbReference type="EMBL" id="CAB5375613.1"/>
    </source>
</evidence>
<comment type="caution">
    <text evidence="3">The sequence shown here is derived from an EMBL/GenBank/DDBJ whole genome shotgun (WGS) entry which is preliminary data.</text>
</comment>
<dbReference type="EMBL" id="CAGKOT010000034">
    <property type="protein sequence ID" value="CAB5375613.1"/>
    <property type="molecule type" value="Genomic_DNA"/>
</dbReference>
<gene>
    <name evidence="1" type="ORF">CHRIB12_LOCUS14963</name>
    <name evidence="3" type="ORF">RhiirA1_466499</name>
    <name evidence="2" type="ORF">RhiirA5_420855</name>
</gene>
<dbReference type="OrthoDB" id="2320865at2759"/>
<reference evidence="2 5" key="2">
    <citation type="submission" date="2017-09" db="EMBL/GenBank/DDBJ databases">
        <title>Extensive intraspecific genome diversity in a model arbuscular mycorrhizal fungus.</title>
        <authorList>
            <person name="Chen E.C."/>
            <person name="Morin E."/>
            <person name="Beaudet D."/>
            <person name="Noel J."/>
            <person name="Ndikumana S."/>
            <person name="Charron P."/>
            <person name="St-Onge C."/>
            <person name="Giorgi J."/>
            <person name="Grigoriev I.V."/>
            <person name="Roux C."/>
            <person name="Martin F.M."/>
            <person name="Corradi N."/>
        </authorList>
    </citation>
    <scope>NUCLEOTIDE SEQUENCE [LARGE SCALE GENOMIC DNA]</scope>
    <source>
        <strain evidence="2 5">A5</strain>
    </source>
</reference>
<reference evidence="1" key="5">
    <citation type="submission" date="2020-05" db="EMBL/GenBank/DDBJ databases">
        <authorList>
            <person name="Rincon C."/>
            <person name="Sanders R I."/>
            <person name="Robbins C."/>
            <person name="Chaturvedi A."/>
        </authorList>
    </citation>
    <scope>NUCLEOTIDE SEQUENCE</scope>
    <source>
        <strain evidence="1">CHB12</strain>
    </source>
</reference>
<proteinExistence type="predicted"/>
<dbReference type="AlphaFoldDB" id="A0A2I1EWZ7"/>
<reference evidence="3 4" key="3">
    <citation type="submission" date="2017-10" db="EMBL/GenBank/DDBJ databases">
        <title>Extensive intraspecific genome diversity in a model arbuscular mycorrhizal fungus.</title>
        <authorList>
            <person name="Chen E.C.H."/>
            <person name="Morin E."/>
            <person name="Baudet D."/>
            <person name="Noel J."/>
            <person name="Ndikumana S."/>
            <person name="Charron P."/>
            <person name="St-Onge C."/>
            <person name="Giorgi J."/>
            <person name="Grigoriev I.V."/>
            <person name="Roux C."/>
            <person name="Martin F.M."/>
            <person name="Corradi N."/>
        </authorList>
    </citation>
    <scope>NUCLEOTIDE SEQUENCE [LARGE SCALE GENOMIC DNA]</scope>
    <source>
        <strain evidence="3 4">A1</strain>
    </source>
</reference>
<sequence>MTDYYTMKSLKYNELQKNNIKVRKNESEVYMNDKVCDQKTDLLISNIGCLGDTLKSAFELVDKQAEITIEILDHMKCQEARLSELESQKVRMDRIEARLYQMNKADFLSDSRDWVGMFMTNLAGKYGERELFDAETVLEKEMDLTDHEIKSIQSYIIIY</sequence>
<dbReference type="VEuPathDB" id="FungiDB:RhiirFUN_001851"/>
<dbReference type="VEuPathDB" id="FungiDB:RhiirA1_466499"/>
<dbReference type="Proteomes" id="UP000232688">
    <property type="component" value="Unassembled WGS sequence"/>
</dbReference>
<evidence type="ECO:0000313" key="4">
    <source>
        <dbReference type="Proteomes" id="UP000232688"/>
    </source>
</evidence>
<dbReference type="EMBL" id="LLXH01000982">
    <property type="protein sequence ID" value="PKC61477.1"/>
    <property type="molecule type" value="Genomic_DNA"/>
</dbReference>